<proteinExistence type="predicted"/>
<evidence type="ECO:0000256" key="3">
    <source>
        <dbReference type="ARBA" id="ARBA00022989"/>
    </source>
</evidence>
<feature type="transmembrane region" description="Helical" evidence="5">
    <location>
        <begin position="201"/>
        <end position="222"/>
    </location>
</feature>
<feature type="transmembrane region" description="Helical" evidence="5">
    <location>
        <begin position="137"/>
        <end position="155"/>
    </location>
</feature>
<evidence type="ECO:0000256" key="2">
    <source>
        <dbReference type="ARBA" id="ARBA00022692"/>
    </source>
</evidence>
<dbReference type="InterPro" id="IPR000537">
    <property type="entry name" value="UbiA_prenyltransferase"/>
</dbReference>
<dbReference type="GO" id="GO:0016020">
    <property type="term" value="C:membrane"/>
    <property type="evidence" value="ECO:0007669"/>
    <property type="project" value="UniProtKB-SubCell"/>
</dbReference>
<feature type="transmembrane region" description="Helical" evidence="5">
    <location>
        <begin position="89"/>
        <end position="107"/>
    </location>
</feature>
<feature type="transmembrane region" description="Helical" evidence="5">
    <location>
        <begin position="161"/>
        <end position="180"/>
    </location>
</feature>
<evidence type="ECO:0000313" key="7">
    <source>
        <dbReference type="Proteomes" id="UP000619260"/>
    </source>
</evidence>
<dbReference type="Gene3D" id="1.10.357.140">
    <property type="entry name" value="UbiA prenyltransferase"/>
    <property type="match status" value="1"/>
</dbReference>
<dbReference type="Proteomes" id="UP000619260">
    <property type="component" value="Unassembled WGS sequence"/>
</dbReference>
<evidence type="ECO:0000313" key="6">
    <source>
        <dbReference type="EMBL" id="GIJ51252.1"/>
    </source>
</evidence>
<dbReference type="GO" id="GO:0016765">
    <property type="term" value="F:transferase activity, transferring alkyl or aryl (other than methyl) groups"/>
    <property type="evidence" value="ECO:0007669"/>
    <property type="project" value="InterPro"/>
</dbReference>
<dbReference type="Gene3D" id="1.20.120.1780">
    <property type="entry name" value="UbiA prenyltransferase"/>
    <property type="match status" value="1"/>
</dbReference>
<dbReference type="Pfam" id="PF01040">
    <property type="entry name" value="UbiA"/>
    <property type="match status" value="1"/>
</dbReference>
<dbReference type="EMBL" id="BOPF01000046">
    <property type="protein sequence ID" value="GIJ51252.1"/>
    <property type="molecule type" value="Genomic_DNA"/>
</dbReference>
<comment type="caution">
    <text evidence="6">The sequence shown here is derived from an EMBL/GenBank/DDBJ whole genome shotgun (WGS) entry which is preliminary data.</text>
</comment>
<evidence type="ECO:0000256" key="1">
    <source>
        <dbReference type="ARBA" id="ARBA00004141"/>
    </source>
</evidence>
<name>A0A8J4DWM3_9ACTN</name>
<sequence length="278" mass="27847">MLSNDEEAGVLRGLLRACHPEPAAAVTLVGGVLAVGAGLSAWQVAGVTATVGTSQLAVGWSNDAIDAPRDATVGRTDKPVPSGLVSRRVLFVGAAIAAAACVTLAFATSVRAAPVYVVALVSALLYNWPLKSTVASPVPYAVSFGCLPAFVVLVAGREVPWWLPAAGALLGVAAHFANVVPDLADDARTGVRGLPHRFGATGSLAASAVLLAAVTALLVFGPPGPPRPIGWIAGALTVAVLLIGGNGLVRGGRQWAFRAVLVVAVLDVVLLVGGGVLG</sequence>
<evidence type="ECO:0000256" key="5">
    <source>
        <dbReference type="SAM" id="Phobius"/>
    </source>
</evidence>
<keyword evidence="4 5" id="KW-0472">Membrane</keyword>
<feature type="transmembrane region" description="Helical" evidence="5">
    <location>
        <begin position="113"/>
        <end position="130"/>
    </location>
</feature>
<protein>
    <submittedName>
        <fullName evidence="6">Membrane protein</fullName>
    </submittedName>
</protein>
<evidence type="ECO:0000256" key="4">
    <source>
        <dbReference type="ARBA" id="ARBA00023136"/>
    </source>
</evidence>
<comment type="subcellular location">
    <subcellularLocation>
        <location evidence="1">Membrane</location>
        <topology evidence="1">Multi-pass membrane protein</topology>
    </subcellularLocation>
</comment>
<dbReference type="AlphaFoldDB" id="A0A8J4DWM3"/>
<keyword evidence="3 5" id="KW-1133">Transmembrane helix</keyword>
<feature type="transmembrane region" description="Helical" evidence="5">
    <location>
        <begin position="256"/>
        <end position="277"/>
    </location>
</feature>
<dbReference type="InterPro" id="IPR044878">
    <property type="entry name" value="UbiA_sf"/>
</dbReference>
<organism evidence="6 7">
    <name type="scientific">Virgisporangium aliadipatigenens</name>
    <dbReference type="NCBI Taxonomy" id="741659"/>
    <lineage>
        <taxon>Bacteria</taxon>
        <taxon>Bacillati</taxon>
        <taxon>Actinomycetota</taxon>
        <taxon>Actinomycetes</taxon>
        <taxon>Micromonosporales</taxon>
        <taxon>Micromonosporaceae</taxon>
        <taxon>Virgisporangium</taxon>
    </lineage>
</organism>
<reference evidence="6" key="1">
    <citation type="submission" date="2021-01" db="EMBL/GenBank/DDBJ databases">
        <title>Whole genome shotgun sequence of Virgisporangium aliadipatigenens NBRC 105644.</title>
        <authorList>
            <person name="Komaki H."/>
            <person name="Tamura T."/>
        </authorList>
    </citation>
    <scope>NUCLEOTIDE SEQUENCE</scope>
    <source>
        <strain evidence="6">NBRC 105644</strain>
    </source>
</reference>
<accession>A0A8J4DWM3</accession>
<feature type="transmembrane region" description="Helical" evidence="5">
    <location>
        <begin position="228"/>
        <end position="249"/>
    </location>
</feature>
<keyword evidence="7" id="KW-1185">Reference proteome</keyword>
<gene>
    <name evidence="6" type="ORF">Val02_81380</name>
</gene>
<keyword evidence="2 5" id="KW-0812">Transmembrane</keyword>